<keyword evidence="2" id="KW-0808">Transferase</keyword>
<comment type="similarity">
    <text evidence="1">Belongs to the KptA/TPT1 family.</text>
</comment>
<proteinExistence type="inferred from homology"/>
<name>A0AAQ3Q9S3_9LILI</name>
<sequence length="82" mass="9454">MKRLHVHFSSGLPMDGEVISVMRRDVDVLIYLDVEKALREGMELFVSDNKVILTEGFDGVVPARFFLKIETWPGREIISFRT</sequence>
<dbReference type="PANTHER" id="PTHR12684:SF2">
    <property type="entry name" value="TRNA 2'-PHOSPHOTRANSFERASE 1"/>
    <property type="match status" value="1"/>
</dbReference>
<dbReference type="Pfam" id="PF01885">
    <property type="entry name" value="PTS_2-RNA"/>
    <property type="match status" value="1"/>
</dbReference>
<keyword evidence="3" id="KW-0520">NAD</keyword>
<evidence type="ECO:0000313" key="5">
    <source>
        <dbReference type="Proteomes" id="UP001327560"/>
    </source>
</evidence>
<dbReference type="AlphaFoldDB" id="A0AAQ3Q9S3"/>
<reference evidence="4 5" key="1">
    <citation type="submission" date="2023-10" db="EMBL/GenBank/DDBJ databases">
        <title>Chromosome-scale genome assembly provides insights into flower coloration mechanisms of Canna indica.</title>
        <authorList>
            <person name="Li C."/>
        </authorList>
    </citation>
    <scope>NUCLEOTIDE SEQUENCE [LARGE SCALE GENOMIC DNA]</scope>
    <source>
        <tissue evidence="4">Flower</tissue>
    </source>
</reference>
<dbReference type="GO" id="GO:0006388">
    <property type="term" value="P:tRNA splicing, via endonucleolytic cleavage and ligation"/>
    <property type="evidence" value="ECO:0007669"/>
    <property type="project" value="TreeGrafter"/>
</dbReference>
<protein>
    <submittedName>
        <fullName evidence="4">tRNA 2'-phosphotransferase 1</fullName>
    </submittedName>
</protein>
<evidence type="ECO:0000313" key="4">
    <source>
        <dbReference type="EMBL" id="WOL02969.1"/>
    </source>
</evidence>
<dbReference type="Proteomes" id="UP001327560">
    <property type="component" value="Chromosome 4"/>
</dbReference>
<dbReference type="InterPro" id="IPR002745">
    <property type="entry name" value="Ptrans_KptA/Tpt1"/>
</dbReference>
<dbReference type="EMBL" id="CP136893">
    <property type="protein sequence ID" value="WOL02969.1"/>
    <property type="molecule type" value="Genomic_DNA"/>
</dbReference>
<dbReference type="InterPro" id="IPR042081">
    <property type="entry name" value="RNA_2'-PTrans_C"/>
</dbReference>
<dbReference type="GO" id="GO:0000215">
    <property type="term" value="F:tRNA 2'-phosphotransferase activity"/>
    <property type="evidence" value="ECO:0007669"/>
    <property type="project" value="TreeGrafter"/>
</dbReference>
<accession>A0AAQ3Q9S3</accession>
<dbReference type="Gene3D" id="3.20.170.30">
    <property type="match status" value="1"/>
</dbReference>
<gene>
    <name evidence="4" type="ORF">Cni_G11689</name>
</gene>
<organism evidence="4 5">
    <name type="scientific">Canna indica</name>
    <name type="common">Indian-shot</name>
    <dbReference type="NCBI Taxonomy" id="4628"/>
    <lineage>
        <taxon>Eukaryota</taxon>
        <taxon>Viridiplantae</taxon>
        <taxon>Streptophyta</taxon>
        <taxon>Embryophyta</taxon>
        <taxon>Tracheophyta</taxon>
        <taxon>Spermatophyta</taxon>
        <taxon>Magnoliopsida</taxon>
        <taxon>Liliopsida</taxon>
        <taxon>Zingiberales</taxon>
        <taxon>Cannaceae</taxon>
        <taxon>Canna</taxon>
    </lineage>
</organism>
<evidence type="ECO:0000256" key="2">
    <source>
        <dbReference type="ARBA" id="ARBA00022679"/>
    </source>
</evidence>
<evidence type="ECO:0000256" key="3">
    <source>
        <dbReference type="ARBA" id="ARBA00023027"/>
    </source>
</evidence>
<dbReference type="PANTHER" id="PTHR12684">
    <property type="entry name" value="PUTATIVE PHOSPHOTRANSFERASE"/>
    <property type="match status" value="1"/>
</dbReference>
<keyword evidence="5" id="KW-1185">Reference proteome</keyword>
<dbReference type="SUPFAM" id="SSF56399">
    <property type="entry name" value="ADP-ribosylation"/>
    <property type="match status" value="1"/>
</dbReference>
<evidence type="ECO:0000256" key="1">
    <source>
        <dbReference type="ARBA" id="ARBA00009836"/>
    </source>
</evidence>